<dbReference type="Gene3D" id="1.10.287.130">
    <property type="match status" value="1"/>
</dbReference>
<dbReference type="SMART" id="SM00387">
    <property type="entry name" value="HATPase_c"/>
    <property type="match status" value="1"/>
</dbReference>
<comment type="catalytic activity">
    <reaction evidence="1">
        <text>ATP + protein L-histidine = ADP + protein N-phospho-L-histidine.</text>
        <dbReference type="EC" id="2.7.13.3"/>
    </reaction>
</comment>
<protein>
    <recommendedName>
        <fullName evidence="3">histidine kinase</fullName>
        <ecNumber evidence="3">2.7.13.3</ecNumber>
    </recommendedName>
</protein>
<feature type="transmembrane region" description="Helical" evidence="15">
    <location>
        <begin position="166"/>
        <end position="184"/>
    </location>
</feature>
<evidence type="ECO:0000256" key="14">
    <source>
        <dbReference type="ARBA" id="ARBA00023136"/>
    </source>
</evidence>
<dbReference type="CDD" id="cd06225">
    <property type="entry name" value="HAMP"/>
    <property type="match status" value="1"/>
</dbReference>
<evidence type="ECO:0000259" key="16">
    <source>
        <dbReference type="PROSITE" id="PS50109"/>
    </source>
</evidence>
<dbReference type="Pfam" id="PF00672">
    <property type="entry name" value="HAMP"/>
    <property type="match status" value="1"/>
</dbReference>
<keyword evidence="7" id="KW-0808">Transferase</keyword>
<dbReference type="InterPro" id="IPR003594">
    <property type="entry name" value="HATPase_dom"/>
</dbReference>
<evidence type="ECO:0000256" key="3">
    <source>
        <dbReference type="ARBA" id="ARBA00012438"/>
    </source>
</evidence>
<keyword evidence="6" id="KW-0597">Phosphoprotein</keyword>
<dbReference type="PRINTS" id="PR00344">
    <property type="entry name" value="BCTRLSENSOR"/>
</dbReference>
<dbReference type="PROSITE" id="PS50109">
    <property type="entry name" value="HIS_KIN"/>
    <property type="match status" value="1"/>
</dbReference>
<dbReference type="Proteomes" id="UP001237737">
    <property type="component" value="Unassembled WGS sequence"/>
</dbReference>
<feature type="transmembrane region" description="Helical" evidence="15">
    <location>
        <begin position="12"/>
        <end position="41"/>
    </location>
</feature>
<evidence type="ECO:0000313" key="18">
    <source>
        <dbReference type="EMBL" id="MDQ0007888.1"/>
    </source>
</evidence>
<dbReference type="EC" id="2.7.13.3" evidence="3"/>
<dbReference type="Pfam" id="PF00512">
    <property type="entry name" value="HisKA"/>
    <property type="match status" value="1"/>
</dbReference>
<dbReference type="InterPro" id="IPR036097">
    <property type="entry name" value="HisK_dim/P_sf"/>
</dbReference>
<comment type="caution">
    <text evidence="18">The sequence shown here is derived from an EMBL/GenBank/DDBJ whole genome shotgun (WGS) entry which is preliminary data.</text>
</comment>
<gene>
    <name evidence="18" type="ORF">J2T07_000047</name>
</gene>
<evidence type="ECO:0000256" key="1">
    <source>
        <dbReference type="ARBA" id="ARBA00000085"/>
    </source>
</evidence>
<dbReference type="RefSeq" id="WP_306846388.1">
    <property type="nucleotide sequence ID" value="NZ_JAUSSK010000001.1"/>
</dbReference>
<organism evidence="18 19">
    <name type="scientific">Luteibacter jiangsuensis</name>
    <dbReference type="NCBI Taxonomy" id="637577"/>
    <lineage>
        <taxon>Bacteria</taxon>
        <taxon>Pseudomonadati</taxon>
        <taxon>Pseudomonadota</taxon>
        <taxon>Gammaproteobacteria</taxon>
        <taxon>Lysobacterales</taxon>
        <taxon>Rhodanobacteraceae</taxon>
        <taxon>Luteibacter</taxon>
    </lineage>
</organism>
<keyword evidence="11" id="KW-0067">ATP-binding</keyword>
<reference evidence="18 19" key="1">
    <citation type="submission" date="2023-07" db="EMBL/GenBank/DDBJ databases">
        <title>Sorghum-associated microbial communities from plants grown in Nebraska, USA.</title>
        <authorList>
            <person name="Schachtman D."/>
        </authorList>
    </citation>
    <scope>NUCLEOTIDE SEQUENCE [LARGE SCALE GENOMIC DNA]</scope>
    <source>
        <strain evidence="18 19">CC60</strain>
    </source>
</reference>
<keyword evidence="9" id="KW-0547">Nucleotide-binding</keyword>
<keyword evidence="13" id="KW-0902">Two-component regulatory system</keyword>
<keyword evidence="8 15" id="KW-0812">Transmembrane</keyword>
<dbReference type="SMART" id="SM00304">
    <property type="entry name" value="HAMP"/>
    <property type="match status" value="1"/>
</dbReference>
<dbReference type="GO" id="GO:0016301">
    <property type="term" value="F:kinase activity"/>
    <property type="evidence" value="ECO:0007669"/>
    <property type="project" value="UniProtKB-KW"/>
</dbReference>
<proteinExistence type="predicted"/>
<name>A0ABT9SSC6_9GAMM</name>
<dbReference type="InterPro" id="IPR036890">
    <property type="entry name" value="HATPase_C_sf"/>
</dbReference>
<sequence>MSVFNWRLNTLAGWMMVNIVFAILMVVLLNAAVIAFASVWARPDIVQSGLLQQMGIMLKAVEACPAAERPRMAAAISDHEEYGVHWYASRNDVPMPPSDQDATSFKEPLVEILGQRRMEAFDPHDDDPEGRSGQTHYMLAVQLKDGSWLTFDTAKRIWGVHPHTRYLVIGLFVMFSSVVVAAVASRHLSRPMRRLAAAAERFGADVKAPAIRPEGPLELRVAMRAFNEMQGRIQRFVRDRTDMLAAISHDLRAPLTRIRLRGEYIDEAEQRRKLFADVDEMRSMIDAALAFFRGDGEEEAPTRFDLAGLVQTVIDDGRDEGGEVTYAGPTRLIYEGRPIALKRAITNLLGNAMRYGGKTHVELDTDIAHVRLRILDNGPGIPESLQETVFRPFFRGESSRNRNTGGVGLGLPTARSIVRGHGGEVVLGNTAQGLAATLLLPIESART</sequence>
<feature type="domain" description="Histidine kinase" evidence="16">
    <location>
        <begin position="246"/>
        <end position="444"/>
    </location>
</feature>
<keyword evidence="12 15" id="KW-1133">Transmembrane helix</keyword>
<keyword evidence="14 15" id="KW-0472">Membrane</keyword>
<keyword evidence="19" id="KW-1185">Reference proteome</keyword>
<dbReference type="InterPro" id="IPR003661">
    <property type="entry name" value="HisK_dim/P_dom"/>
</dbReference>
<dbReference type="SUPFAM" id="SSF47384">
    <property type="entry name" value="Homodimeric domain of signal transducing histidine kinase"/>
    <property type="match status" value="1"/>
</dbReference>
<evidence type="ECO:0000259" key="17">
    <source>
        <dbReference type="PROSITE" id="PS50885"/>
    </source>
</evidence>
<dbReference type="InterPro" id="IPR004358">
    <property type="entry name" value="Sig_transdc_His_kin-like_C"/>
</dbReference>
<evidence type="ECO:0000256" key="13">
    <source>
        <dbReference type="ARBA" id="ARBA00023012"/>
    </source>
</evidence>
<evidence type="ECO:0000256" key="5">
    <source>
        <dbReference type="ARBA" id="ARBA00022519"/>
    </source>
</evidence>
<dbReference type="InterPro" id="IPR003660">
    <property type="entry name" value="HAMP_dom"/>
</dbReference>
<evidence type="ECO:0000256" key="8">
    <source>
        <dbReference type="ARBA" id="ARBA00022692"/>
    </source>
</evidence>
<evidence type="ECO:0000256" key="15">
    <source>
        <dbReference type="SAM" id="Phobius"/>
    </source>
</evidence>
<dbReference type="InterPro" id="IPR005467">
    <property type="entry name" value="His_kinase_dom"/>
</dbReference>
<feature type="domain" description="HAMP" evidence="17">
    <location>
        <begin position="186"/>
        <end position="238"/>
    </location>
</feature>
<keyword evidence="5" id="KW-0997">Cell inner membrane</keyword>
<keyword evidence="4" id="KW-1003">Cell membrane</keyword>
<evidence type="ECO:0000256" key="11">
    <source>
        <dbReference type="ARBA" id="ARBA00022840"/>
    </source>
</evidence>
<dbReference type="PROSITE" id="PS50885">
    <property type="entry name" value="HAMP"/>
    <property type="match status" value="1"/>
</dbReference>
<evidence type="ECO:0000256" key="4">
    <source>
        <dbReference type="ARBA" id="ARBA00022475"/>
    </source>
</evidence>
<evidence type="ECO:0000256" key="2">
    <source>
        <dbReference type="ARBA" id="ARBA00004429"/>
    </source>
</evidence>
<comment type="subcellular location">
    <subcellularLocation>
        <location evidence="2">Cell inner membrane</location>
        <topology evidence="2">Multi-pass membrane protein</topology>
    </subcellularLocation>
</comment>
<evidence type="ECO:0000256" key="10">
    <source>
        <dbReference type="ARBA" id="ARBA00022777"/>
    </source>
</evidence>
<dbReference type="InterPro" id="IPR050980">
    <property type="entry name" value="2C_sensor_his_kinase"/>
</dbReference>
<dbReference type="SMART" id="SM00388">
    <property type="entry name" value="HisKA"/>
    <property type="match status" value="1"/>
</dbReference>
<dbReference type="SUPFAM" id="SSF55874">
    <property type="entry name" value="ATPase domain of HSP90 chaperone/DNA topoisomerase II/histidine kinase"/>
    <property type="match status" value="1"/>
</dbReference>
<dbReference type="Gene3D" id="3.30.565.10">
    <property type="entry name" value="Histidine kinase-like ATPase, C-terminal domain"/>
    <property type="match status" value="1"/>
</dbReference>
<evidence type="ECO:0000256" key="9">
    <source>
        <dbReference type="ARBA" id="ARBA00022741"/>
    </source>
</evidence>
<dbReference type="PANTHER" id="PTHR44936">
    <property type="entry name" value="SENSOR PROTEIN CREC"/>
    <property type="match status" value="1"/>
</dbReference>
<evidence type="ECO:0000256" key="7">
    <source>
        <dbReference type="ARBA" id="ARBA00022679"/>
    </source>
</evidence>
<accession>A0ABT9SSC6</accession>
<keyword evidence="10 18" id="KW-0418">Kinase</keyword>
<evidence type="ECO:0000313" key="19">
    <source>
        <dbReference type="Proteomes" id="UP001237737"/>
    </source>
</evidence>
<dbReference type="Pfam" id="PF02518">
    <property type="entry name" value="HATPase_c"/>
    <property type="match status" value="1"/>
</dbReference>
<dbReference type="EMBL" id="JAUSSK010000001">
    <property type="protein sequence ID" value="MDQ0007888.1"/>
    <property type="molecule type" value="Genomic_DNA"/>
</dbReference>
<dbReference type="CDD" id="cd00082">
    <property type="entry name" value="HisKA"/>
    <property type="match status" value="1"/>
</dbReference>
<dbReference type="PANTHER" id="PTHR44936:SF5">
    <property type="entry name" value="SENSOR HISTIDINE KINASE ENVZ"/>
    <property type="match status" value="1"/>
</dbReference>
<evidence type="ECO:0000256" key="12">
    <source>
        <dbReference type="ARBA" id="ARBA00022989"/>
    </source>
</evidence>
<evidence type="ECO:0000256" key="6">
    <source>
        <dbReference type="ARBA" id="ARBA00022553"/>
    </source>
</evidence>